<dbReference type="Proteomes" id="UP000505377">
    <property type="component" value="Plasmid unnamed1"/>
</dbReference>
<evidence type="ECO:0000313" key="2">
    <source>
        <dbReference type="EMBL" id="QJY51171.1"/>
    </source>
</evidence>
<dbReference type="Pfam" id="PF13614">
    <property type="entry name" value="AAA_31"/>
    <property type="match status" value="1"/>
</dbReference>
<gene>
    <name evidence="2" type="ORF">HOP40_34895</name>
</gene>
<name>A0A6M6JYF9_9PSEU</name>
<protein>
    <submittedName>
        <fullName evidence="2">ParA family protein</fullName>
    </submittedName>
</protein>
<dbReference type="EMBL" id="CP053565">
    <property type="protein sequence ID" value="QJY51171.1"/>
    <property type="molecule type" value="Genomic_DNA"/>
</dbReference>
<accession>A0A6M6JYF9</accession>
<sequence length="277" mass="29487">MPATSVVVLSGKGGTAKTLWQMTMAGEASRAGLATLLIDIDPERNLSNRFNVPQHSTGLGSVFEQAGVTAGEGNAEQGAKRIVDEIVATPWAGVELLPAGASLTGVSQVAIADTWLLRDIITAAELPDRYDLILFDTGGRTGSLVTLAMYAADVAYAPIAPTTDAVRKATEAKARIDRIQRAHPLRWAGVVLSGFDGRVGIEEAIRDKVYAEFGDDVRAEVPRRASVNEAFQLGDRLGDRTDVAASALARIFLGFLRRDLMQHPDLPEGVPATGVIR</sequence>
<proteinExistence type="predicted"/>
<dbReference type="InterPro" id="IPR027417">
    <property type="entry name" value="P-loop_NTPase"/>
</dbReference>
<dbReference type="InterPro" id="IPR025669">
    <property type="entry name" value="AAA_dom"/>
</dbReference>
<dbReference type="KEGG" id="pbro:HOP40_34895"/>
<keyword evidence="2" id="KW-0614">Plasmid</keyword>
<feature type="domain" description="AAA" evidence="1">
    <location>
        <begin position="6"/>
        <end position="181"/>
    </location>
</feature>
<dbReference type="SUPFAM" id="SSF52540">
    <property type="entry name" value="P-loop containing nucleoside triphosphate hydrolases"/>
    <property type="match status" value="1"/>
</dbReference>
<geneLocation type="plasmid" evidence="2 3">
    <name>unnamed1</name>
</geneLocation>
<dbReference type="AlphaFoldDB" id="A0A6M6JYF9"/>
<dbReference type="RefSeq" id="WP_172169980.1">
    <property type="nucleotide sequence ID" value="NZ_CP053565.1"/>
</dbReference>
<dbReference type="PANTHER" id="PTHR13696">
    <property type="entry name" value="P-LOOP CONTAINING NUCLEOSIDE TRIPHOSPHATE HYDROLASE"/>
    <property type="match status" value="1"/>
</dbReference>
<evidence type="ECO:0000313" key="3">
    <source>
        <dbReference type="Proteomes" id="UP000505377"/>
    </source>
</evidence>
<organism evidence="2 3">
    <name type="scientific">Pseudonocardia broussonetiae</name>
    <dbReference type="NCBI Taxonomy" id="2736640"/>
    <lineage>
        <taxon>Bacteria</taxon>
        <taxon>Bacillati</taxon>
        <taxon>Actinomycetota</taxon>
        <taxon>Actinomycetes</taxon>
        <taxon>Pseudonocardiales</taxon>
        <taxon>Pseudonocardiaceae</taxon>
        <taxon>Pseudonocardia</taxon>
    </lineage>
</organism>
<keyword evidence="3" id="KW-1185">Reference proteome</keyword>
<dbReference type="Gene3D" id="3.40.50.300">
    <property type="entry name" value="P-loop containing nucleotide triphosphate hydrolases"/>
    <property type="match status" value="1"/>
</dbReference>
<evidence type="ECO:0000259" key="1">
    <source>
        <dbReference type="Pfam" id="PF13614"/>
    </source>
</evidence>
<reference evidence="2 3" key="1">
    <citation type="submission" date="2020-05" db="EMBL/GenBank/DDBJ databases">
        <authorList>
            <person name="Mo P."/>
        </authorList>
    </citation>
    <scope>NUCLEOTIDE SEQUENCE [LARGE SCALE GENOMIC DNA]</scope>
    <source>
        <strain evidence="2 3">Gen01</strain>
        <plasmid evidence="2 3">unnamed1</plasmid>
    </source>
</reference>
<dbReference type="PANTHER" id="PTHR13696:SF99">
    <property type="entry name" value="COBYRINIC ACID AC-DIAMIDE SYNTHASE"/>
    <property type="match status" value="1"/>
</dbReference>
<dbReference type="CDD" id="cd02042">
    <property type="entry name" value="ParAB_family"/>
    <property type="match status" value="1"/>
</dbReference>
<dbReference type="InterPro" id="IPR050678">
    <property type="entry name" value="DNA_Partitioning_ATPase"/>
</dbReference>